<keyword evidence="4" id="KW-0433">Leucine-rich repeat</keyword>
<proteinExistence type="inferred from homology"/>
<name>A0A3R7AFW6_9STRA</name>
<evidence type="ECO:0000313" key="8">
    <source>
        <dbReference type="EMBL" id="RHY34901.1"/>
    </source>
</evidence>
<dbReference type="SUPFAM" id="SSF74924">
    <property type="entry name" value="Cap-Gly domain"/>
    <property type="match status" value="1"/>
</dbReference>
<dbReference type="VEuPathDB" id="FungiDB:H310_13194"/>
<comment type="subcellular location">
    <subcellularLocation>
        <location evidence="1">Cytoplasm</location>
    </subcellularLocation>
</comment>
<keyword evidence="6" id="KW-0143">Chaperone</keyword>
<keyword evidence="9" id="KW-1185">Reference proteome</keyword>
<evidence type="ECO:0000256" key="2">
    <source>
        <dbReference type="ARBA" id="ARBA00006286"/>
    </source>
</evidence>
<dbReference type="GO" id="GO:0005737">
    <property type="term" value="C:cytoplasm"/>
    <property type="evidence" value="ECO:0007669"/>
    <property type="project" value="UniProtKB-SubCell"/>
</dbReference>
<dbReference type="Gene3D" id="3.10.20.90">
    <property type="entry name" value="Phosphatidylinositol 3-kinase Catalytic Subunit, Chain A, domain 1"/>
    <property type="match status" value="1"/>
</dbReference>
<evidence type="ECO:0000256" key="5">
    <source>
        <dbReference type="ARBA" id="ARBA00022737"/>
    </source>
</evidence>
<keyword evidence="5" id="KW-0677">Repeat</keyword>
<dbReference type="InterPro" id="IPR000626">
    <property type="entry name" value="Ubiquitin-like_dom"/>
</dbReference>
<evidence type="ECO:0000259" key="7">
    <source>
        <dbReference type="PROSITE" id="PS50245"/>
    </source>
</evidence>
<dbReference type="CDD" id="cd17044">
    <property type="entry name" value="Ubl_TBCE"/>
    <property type="match status" value="1"/>
</dbReference>
<keyword evidence="3" id="KW-0963">Cytoplasm</keyword>
<dbReference type="Gene3D" id="2.30.30.190">
    <property type="entry name" value="CAP Gly-rich-like domain"/>
    <property type="match status" value="1"/>
</dbReference>
<evidence type="ECO:0000256" key="4">
    <source>
        <dbReference type="ARBA" id="ARBA00022614"/>
    </source>
</evidence>
<reference evidence="8 9" key="1">
    <citation type="submission" date="2018-08" db="EMBL/GenBank/DDBJ databases">
        <title>Aphanomyces genome sequencing and annotation.</title>
        <authorList>
            <person name="Minardi D."/>
            <person name="Oidtmann B."/>
            <person name="Van Der Giezen M."/>
            <person name="Studholme D.J."/>
        </authorList>
    </citation>
    <scope>NUCLEOTIDE SEQUENCE [LARGE SCALE GENOMIC DNA]</scope>
    <source>
        <strain evidence="8 9">NJM0002</strain>
    </source>
</reference>
<dbReference type="InterPro" id="IPR044079">
    <property type="entry name" value="Ubl_TBCE"/>
</dbReference>
<evidence type="ECO:0000313" key="9">
    <source>
        <dbReference type="Proteomes" id="UP000285060"/>
    </source>
</evidence>
<dbReference type="SUPFAM" id="SSF54236">
    <property type="entry name" value="Ubiquitin-like"/>
    <property type="match status" value="1"/>
</dbReference>
<comment type="similarity">
    <text evidence="2">Belongs to the TBCE family.</text>
</comment>
<dbReference type="AlphaFoldDB" id="A0A3R7AFW6"/>
<dbReference type="InterPro" id="IPR029071">
    <property type="entry name" value="Ubiquitin-like_domsf"/>
</dbReference>
<dbReference type="PROSITE" id="PS50245">
    <property type="entry name" value="CAP_GLY_2"/>
    <property type="match status" value="1"/>
</dbReference>
<sequence length="345" mass="37502">MNKRVQDADGFRGSVRYEGPIQGKNASTVYWGVDWDDPSRGKHSGESGGVRYFEAAHPTSGSFVLPEKVSLGIGILEALHERYMQSEDLDSRAAGRVGTSSGSSKPIQLVGVRKIQYVEHIHHVRAIMCCGREKQDLGVIGKVSVEVNDLSFLVGSAFIVLKLSTELPQLEHLVLSGNILTYDVDVAAPLVTFPTVHVLVMHYTRTSWGDLLRICRDHFPALRELHAASNQLTDDALAAHDAATTTLGATTGPAALAKSLAKVTFVPMSMNATTMDTMVKALPLSMKVAQVKLLVEKKYGLLPTQHHLSFRASKKAMPMPLDDDNGELGYFGVQEGGELLINDLL</sequence>
<accession>A0A3R7AFW6</accession>
<dbReference type="InterPro" id="IPR000938">
    <property type="entry name" value="CAP-Gly_domain"/>
</dbReference>
<comment type="caution">
    <text evidence="8">The sequence shown here is derived from an EMBL/GenBank/DDBJ whole genome shotgun (WGS) entry which is preliminary data.</text>
</comment>
<organism evidence="8 9">
    <name type="scientific">Aphanomyces invadans</name>
    <dbReference type="NCBI Taxonomy" id="157072"/>
    <lineage>
        <taxon>Eukaryota</taxon>
        <taxon>Sar</taxon>
        <taxon>Stramenopiles</taxon>
        <taxon>Oomycota</taxon>
        <taxon>Saprolegniomycetes</taxon>
        <taxon>Saprolegniales</taxon>
        <taxon>Verrucalvaceae</taxon>
        <taxon>Aphanomyces</taxon>
    </lineage>
</organism>
<dbReference type="Proteomes" id="UP000285060">
    <property type="component" value="Unassembled WGS sequence"/>
</dbReference>
<dbReference type="SUPFAM" id="SSF52047">
    <property type="entry name" value="RNI-like"/>
    <property type="match status" value="1"/>
</dbReference>
<evidence type="ECO:0000256" key="6">
    <source>
        <dbReference type="ARBA" id="ARBA00023186"/>
    </source>
</evidence>
<dbReference type="EMBL" id="QUSY01000014">
    <property type="protein sequence ID" value="RHY34901.1"/>
    <property type="molecule type" value="Genomic_DNA"/>
</dbReference>
<protein>
    <recommendedName>
        <fullName evidence="7">CAP-Gly domain-containing protein</fullName>
    </recommendedName>
</protein>
<gene>
    <name evidence="8" type="ORF">DYB32_000598</name>
</gene>
<dbReference type="SMART" id="SM01052">
    <property type="entry name" value="CAP_GLY"/>
    <property type="match status" value="1"/>
</dbReference>
<dbReference type="Pfam" id="PF01302">
    <property type="entry name" value="CAP_GLY"/>
    <property type="match status" value="1"/>
</dbReference>
<feature type="domain" description="CAP-Gly" evidence="7">
    <location>
        <begin position="29"/>
        <end position="65"/>
    </location>
</feature>
<evidence type="ECO:0000256" key="3">
    <source>
        <dbReference type="ARBA" id="ARBA00022490"/>
    </source>
</evidence>
<dbReference type="Pfam" id="PF14560">
    <property type="entry name" value="Ubiquitin_2"/>
    <property type="match status" value="1"/>
</dbReference>
<evidence type="ECO:0000256" key="1">
    <source>
        <dbReference type="ARBA" id="ARBA00004496"/>
    </source>
</evidence>
<dbReference type="InterPro" id="IPR036859">
    <property type="entry name" value="CAP-Gly_dom_sf"/>
</dbReference>